<dbReference type="SUPFAM" id="SSF55961">
    <property type="entry name" value="Bet v1-like"/>
    <property type="match status" value="1"/>
</dbReference>
<sequence length="151" mass="16838">MAVKASREFVVDAPPEVVMEALTDVGVLSSWSPLHKNIEVIDRYPDGRPHHVKTTIKILGLVDKEILEYHWGPDWVVYDAKGTSQQHGQHVEYNLTPEGVDKTRVRFDVTVEPGRPMPAFIVRRASESVLDSAVKGLCELVKHVNGSAESE</sequence>
<evidence type="ECO:0000313" key="2">
    <source>
        <dbReference type="EMBL" id="OBI04399.1"/>
    </source>
</evidence>
<gene>
    <name evidence="2" type="ORF">A5679_00795</name>
</gene>
<evidence type="ECO:0000313" key="3">
    <source>
        <dbReference type="Proteomes" id="UP000092207"/>
    </source>
</evidence>
<accession>A0A1A2VSV0</accession>
<evidence type="ECO:0000259" key="1">
    <source>
        <dbReference type="Pfam" id="PF03364"/>
    </source>
</evidence>
<dbReference type="InterPro" id="IPR023393">
    <property type="entry name" value="START-like_dom_sf"/>
</dbReference>
<dbReference type="CDD" id="cd07819">
    <property type="entry name" value="SRPBCC_2"/>
    <property type="match status" value="1"/>
</dbReference>
<feature type="domain" description="Coenzyme Q-binding protein COQ10 START" evidence="1">
    <location>
        <begin position="11"/>
        <end position="135"/>
    </location>
</feature>
<reference evidence="2 3" key="1">
    <citation type="submission" date="2016-06" db="EMBL/GenBank/DDBJ databases">
        <authorList>
            <person name="Kjaerup R.B."/>
            <person name="Dalgaard T.S."/>
            <person name="Juul-Madsen H.R."/>
        </authorList>
    </citation>
    <scope>NUCLEOTIDE SEQUENCE [LARGE SCALE GENOMIC DNA]</scope>
    <source>
        <strain evidence="2 3">E2838</strain>
    </source>
</reference>
<comment type="caution">
    <text evidence="2">The sequence shown here is derived from an EMBL/GenBank/DDBJ whole genome shotgun (WGS) entry which is preliminary data.</text>
</comment>
<dbReference type="PANTHER" id="PTHR39683">
    <property type="entry name" value="CONSERVED PROTEIN TB16.3"/>
    <property type="match status" value="1"/>
</dbReference>
<dbReference type="OrthoDB" id="4730534at2"/>
<name>A0A1A2VSV0_MYCSC</name>
<dbReference type="Pfam" id="PF03364">
    <property type="entry name" value="Polyketide_cyc"/>
    <property type="match status" value="1"/>
</dbReference>
<dbReference type="Proteomes" id="UP000092207">
    <property type="component" value="Unassembled WGS sequence"/>
</dbReference>
<organism evidence="2 3">
    <name type="scientific">Mycobacterium scrofulaceum</name>
    <dbReference type="NCBI Taxonomy" id="1783"/>
    <lineage>
        <taxon>Bacteria</taxon>
        <taxon>Bacillati</taxon>
        <taxon>Actinomycetota</taxon>
        <taxon>Actinomycetes</taxon>
        <taxon>Mycobacteriales</taxon>
        <taxon>Mycobacteriaceae</taxon>
        <taxon>Mycobacterium</taxon>
    </lineage>
</organism>
<dbReference type="AlphaFoldDB" id="A0A1A2VSV0"/>
<dbReference type="Gene3D" id="3.30.530.20">
    <property type="match status" value="1"/>
</dbReference>
<dbReference type="RefSeq" id="WP_067273611.1">
    <property type="nucleotide sequence ID" value="NZ_LZJW01000075.1"/>
</dbReference>
<dbReference type="EMBL" id="LZJY01000179">
    <property type="protein sequence ID" value="OBI04399.1"/>
    <property type="molecule type" value="Genomic_DNA"/>
</dbReference>
<proteinExistence type="predicted"/>
<dbReference type="InterPro" id="IPR005031">
    <property type="entry name" value="COQ10_START"/>
</dbReference>
<dbReference type="PANTHER" id="PTHR39683:SF4">
    <property type="entry name" value="COENZYME Q-BINDING PROTEIN COQ10 START DOMAIN-CONTAINING PROTEIN"/>
    <property type="match status" value="1"/>
</dbReference>
<protein>
    <submittedName>
        <fullName evidence="2">Cyclase</fullName>
    </submittedName>
</protein>